<name>A0A0G2F0P1_PHACM</name>
<organism evidence="3 4">
    <name type="scientific">Phaeomoniella chlamydospora</name>
    <name type="common">Phaeoacremonium chlamydosporum</name>
    <dbReference type="NCBI Taxonomy" id="158046"/>
    <lineage>
        <taxon>Eukaryota</taxon>
        <taxon>Fungi</taxon>
        <taxon>Dikarya</taxon>
        <taxon>Ascomycota</taxon>
        <taxon>Pezizomycotina</taxon>
        <taxon>Eurotiomycetes</taxon>
        <taxon>Chaetothyriomycetidae</taxon>
        <taxon>Phaeomoniellales</taxon>
        <taxon>Phaeomoniellaceae</taxon>
        <taxon>Phaeomoniella</taxon>
    </lineage>
</organism>
<sequence length="118" mass="13064">MARPPSDFNNDPMEERRAVYNEKAWAAIVVINSNATALLQAAVTQGNISYDPLGAAQIIYIEGHDETTVANYILPYLFELQISIASQVSETWTQRVLTNTTPLPGPSSPLPRHRNLNL</sequence>
<dbReference type="Proteomes" id="UP000053317">
    <property type="component" value="Unassembled WGS sequence"/>
</dbReference>
<reference evidence="3 4" key="1">
    <citation type="submission" date="2015-05" db="EMBL/GenBank/DDBJ databases">
        <title>Distinctive expansion of gene families associated with plant cell wall degradation and secondary metabolism in the genomes of grapevine trunk pathogens.</title>
        <authorList>
            <person name="Lawrence D.P."/>
            <person name="Travadon R."/>
            <person name="Rolshausen P.E."/>
            <person name="Baumgartner K."/>
        </authorList>
    </citation>
    <scope>NUCLEOTIDE SEQUENCE [LARGE SCALE GENOMIC DNA]</scope>
    <source>
        <strain evidence="3">UCRPC4</strain>
    </source>
</reference>
<dbReference type="InterPro" id="IPR053001">
    <property type="entry name" value="MNNG_permease-like"/>
</dbReference>
<protein>
    <submittedName>
        <fullName evidence="3">Putative mnng and nitrosoguanidine resistance protein</fullName>
    </submittedName>
</protein>
<dbReference type="Pfam" id="PF12051">
    <property type="entry name" value="DUF3533"/>
    <property type="match status" value="1"/>
</dbReference>
<dbReference type="OrthoDB" id="2140105at2759"/>
<reference evidence="3 4" key="2">
    <citation type="submission" date="2015-05" db="EMBL/GenBank/DDBJ databases">
        <authorList>
            <person name="Morales-Cruz A."/>
            <person name="Amrine K.C."/>
            <person name="Cantu D."/>
        </authorList>
    </citation>
    <scope>NUCLEOTIDE SEQUENCE [LARGE SCALE GENOMIC DNA]</scope>
    <source>
        <strain evidence="3">UCRPC4</strain>
    </source>
</reference>
<dbReference type="InterPro" id="IPR022703">
    <property type="entry name" value="DUF3533"/>
</dbReference>
<proteinExistence type="predicted"/>
<evidence type="ECO:0000259" key="2">
    <source>
        <dbReference type="Pfam" id="PF12051"/>
    </source>
</evidence>
<keyword evidence="4" id="KW-1185">Reference proteome</keyword>
<feature type="domain" description="DUF3533" evidence="2">
    <location>
        <begin position="4"/>
        <end position="101"/>
    </location>
</feature>
<evidence type="ECO:0000313" key="3">
    <source>
        <dbReference type="EMBL" id="KKY27856.1"/>
    </source>
</evidence>
<dbReference type="AlphaFoldDB" id="A0A0G2F0P1"/>
<dbReference type="EMBL" id="LCWF01000021">
    <property type="protein sequence ID" value="KKY27856.1"/>
    <property type="molecule type" value="Genomic_DNA"/>
</dbReference>
<gene>
    <name evidence="3" type="ORF">UCRPC4_g00836</name>
</gene>
<comment type="caution">
    <text evidence="3">The sequence shown here is derived from an EMBL/GenBank/DDBJ whole genome shotgun (WGS) entry which is preliminary data.</text>
</comment>
<dbReference type="PANTHER" id="PTHR34814">
    <property type="entry name" value="NITROSOGUANIDINE RESISTANCE PROTEIN SNG1"/>
    <property type="match status" value="1"/>
</dbReference>
<evidence type="ECO:0000256" key="1">
    <source>
        <dbReference type="SAM" id="MobiDB-lite"/>
    </source>
</evidence>
<feature type="region of interest" description="Disordered" evidence="1">
    <location>
        <begin position="99"/>
        <end position="118"/>
    </location>
</feature>
<dbReference type="GO" id="GO:0016020">
    <property type="term" value="C:membrane"/>
    <property type="evidence" value="ECO:0007669"/>
    <property type="project" value="TreeGrafter"/>
</dbReference>
<accession>A0A0G2F0P1</accession>
<dbReference type="PANTHER" id="PTHR34814:SF1">
    <property type="entry name" value="NITROSOGUANIDINE RESISTANCE PROTEIN SNG1"/>
    <property type="match status" value="1"/>
</dbReference>
<evidence type="ECO:0000313" key="4">
    <source>
        <dbReference type="Proteomes" id="UP000053317"/>
    </source>
</evidence>